<dbReference type="RefSeq" id="XP_033648839.1">
    <property type="nucleotide sequence ID" value="XM_033796174.1"/>
</dbReference>
<dbReference type="GO" id="GO:0005737">
    <property type="term" value="C:cytoplasm"/>
    <property type="evidence" value="ECO:0007669"/>
    <property type="project" value="TreeGrafter"/>
</dbReference>
<dbReference type="Pfam" id="PF03959">
    <property type="entry name" value="FSH1"/>
    <property type="match status" value="1"/>
</dbReference>
<protein>
    <recommendedName>
        <fullName evidence="2">Serine hydrolase domain-containing protein</fullName>
    </recommendedName>
</protein>
<dbReference type="EMBL" id="ML986552">
    <property type="protein sequence ID" value="KAF2271300.1"/>
    <property type="molecule type" value="Genomic_DNA"/>
</dbReference>
<reference evidence="3" key="1">
    <citation type="journal article" date="2020" name="Stud. Mycol.">
        <title>101 Dothideomycetes genomes: a test case for predicting lifestyles and emergence of pathogens.</title>
        <authorList>
            <person name="Haridas S."/>
            <person name="Albert R."/>
            <person name="Binder M."/>
            <person name="Bloem J."/>
            <person name="Labutti K."/>
            <person name="Salamov A."/>
            <person name="Andreopoulos B."/>
            <person name="Baker S."/>
            <person name="Barry K."/>
            <person name="Bills G."/>
            <person name="Bluhm B."/>
            <person name="Cannon C."/>
            <person name="Castanera R."/>
            <person name="Culley D."/>
            <person name="Daum C."/>
            <person name="Ezra D."/>
            <person name="Gonzalez J."/>
            <person name="Henrissat B."/>
            <person name="Kuo A."/>
            <person name="Liang C."/>
            <person name="Lipzen A."/>
            <person name="Lutzoni F."/>
            <person name="Magnuson J."/>
            <person name="Mondo S."/>
            <person name="Nolan M."/>
            <person name="Ohm R."/>
            <person name="Pangilinan J."/>
            <person name="Park H.-J."/>
            <person name="Ramirez L."/>
            <person name="Alfaro M."/>
            <person name="Sun H."/>
            <person name="Tritt A."/>
            <person name="Yoshinaga Y."/>
            <person name="Zwiers L.-H."/>
            <person name="Turgeon B."/>
            <person name="Goodwin S."/>
            <person name="Spatafora J."/>
            <person name="Crous P."/>
            <person name="Grigoriev I."/>
        </authorList>
    </citation>
    <scope>NUCLEOTIDE SEQUENCE</scope>
    <source>
        <strain evidence="3">CBS 379.55</strain>
    </source>
</reference>
<dbReference type="SUPFAM" id="SSF53474">
    <property type="entry name" value="alpha/beta-Hydrolases"/>
    <property type="match status" value="1"/>
</dbReference>
<dbReference type="GO" id="GO:0019748">
    <property type="term" value="P:secondary metabolic process"/>
    <property type="evidence" value="ECO:0007669"/>
    <property type="project" value="TreeGrafter"/>
</dbReference>
<dbReference type="Gene3D" id="3.40.50.1820">
    <property type="entry name" value="alpha/beta hydrolase"/>
    <property type="match status" value="1"/>
</dbReference>
<organism evidence="3 4">
    <name type="scientific">Westerdykella ornata</name>
    <dbReference type="NCBI Taxonomy" id="318751"/>
    <lineage>
        <taxon>Eukaryota</taxon>
        <taxon>Fungi</taxon>
        <taxon>Dikarya</taxon>
        <taxon>Ascomycota</taxon>
        <taxon>Pezizomycotina</taxon>
        <taxon>Dothideomycetes</taxon>
        <taxon>Pleosporomycetidae</taxon>
        <taxon>Pleosporales</taxon>
        <taxon>Sporormiaceae</taxon>
        <taxon>Westerdykella</taxon>
    </lineage>
</organism>
<evidence type="ECO:0000259" key="2">
    <source>
        <dbReference type="Pfam" id="PF03959"/>
    </source>
</evidence>
<dbReference type="InterPro" id="IPR050593">
    <property type="entry name" value="LovG"/>
</dbReference>
<dbReference type="InterPro" id="IPR005645">
    <property type="entry name" value="FSH-like_dom"/>
</dbReference>
<dbReference type="GeneID" id="54549349"/>
<keyword evidence="4" id="KW-1185">Reference proteome</keyword>
<gene>
    <name evidence="3" type="ORF">EI97DRAFT_388231</name>
</gene>
<dbReference type="Proteomes" id="UP000800097">
    <property type="component" value="Unassembled WGS sequence"/>
</dbReference>
<accession>A0A6A6J405</accession>
<dbReference type="PANTHER" id="PTHR48070:SF4">
    <property type="entry name" value="ESTERASE ALNB"/>
    <property type="match status" value="1"/>
</dbReference>
<dbReference type="AlphaFoldDB" id="A0A6A6J405"/>
<evidence type="ECO:0000313" key="4">
    <source>
        <dbReference type="Proteomes" id="UP000800097"/>
    </source>
</evidence>
<dbReference type="GO" id="GO:0005634">
    <property type="term" value="C:nucleus"/>
    <property type="evidence" value="ECO:0007669"/>
    <property type="project" value="TreeGrafter"/>
</dbReference>
<evidence type="ECO:0000256" key="1">
    <source>
        <dbReference type="ARBA" id="ARBA00022801"/>
    </source>
</evidence>
<proteinExistence type="predicted"/>
<dbReference type="PANTHER" id="PTHR48070">
    <property type="entry name" value="ESTERASE OVCA2"/>
    <property type="match status" value="1"/>
</dbReference>
<feature type="domain" description="Serine hydrolase" evidence="2">
    <location>
        <begin position="1"/>
        <end position="100"/>
    </location>
</feature>
<sequence length="148" mass="16056">MKILTLHGLGSSASMLKEQIAPFMRELGPSYQFTFVDGEIPCGRGPGVPHWATGPFFSYAAGFSPPQVQNALDRLDQFIREKGPFDGILGFSLGAALAMLHKKLCMASLTQVHTHKGAHDIPFTRSDVKSIVSSIRNVAEELIEWGAG</sequence>
<dbReference type="GO" id="GO:0016787">
    <property type="term" value="F:hydrolase activity"/>
    <property type="evidence" value="ECO:0007669"/>
    <property type="project" value="UniProtKB-KW"/>
</dbReference>
<keyword evidence="1" id="KW-0378">Hydrolase</keyword>
<evidence type="ECO:0000313" key="3">
    <source>
        <dbReference type="EMBL" id="KAF2271300.1"/>
    </source>
</evidence>
<dbReference type="OrthoDB" id="2094269at2759"/>
<name>A0A6A6J405_WESOR</name>
<dbReference type="InterPro" id="IPR029058">
    <property type="entry name" value="AB_hydrolase_fold"/>
</dbReference>